<dbReference type="Proteomes" id="UP001153678">
    <property type="component" value="Unassembled WGS sequence"/>
</dbReference>
<evidence type="ECO:0000256" key="1">
    <source>
        <dbReference type="SAM" id="MobiDB-lite"/>
    </source>
</evidence>
<evidence type="ECO:0000313" key="3">
    <source>
        <dbReference type="Proteomes" id="UP001153678"/>
    </source>
</evidence>
<comment type="caution">
    <text evidence="2">The sequence shown here is derived from an EMBL/GenBank/DDBJ whole genome shotgun (WGS) entry which is preliminary data.</text>
</comment>
<feature type="region of interest" description="Disordered" evidence="1">
    <location>
        <begin position="95"/>
        <end position="135"/>
    </location>
</feature>
<reference evidence="2" key="1">
    <citation type="submission" date="2022-08" db="EMBL/GenBank/DDBJ databases">
        <authorList>
            <person name="Kallberg Y."/>
            <person name="Tangrot J."/>
            <person name="Rosling A."/>
        </authorList>
    </citation>
    <scope>NUCLEOTIDE SEQUENCE</scope>
    <source>
        <strain evidence="2">Wild A</strain>
    </source>
</reference>
<organism evidence="2 3">
    <name type="scientific">Funneliformis geosporum</name>
    <dbReference type="NCBI Taxonomy" id="1117311"/>
    <lineage>
        <taxon>Eukaryota</taxon>
        <taxon>Fungi</taxon>
        <taxon>Fungi incertae sedis</taxon>
        <taxon>Mucoromycota</taxon>
        <taxon>Glomeromycotina</taxon>
        <taxon>Glomeromycetes</taxon>
        <taxon>Glomerales</taxon>
        <taxon>Glomeraceae</taxon>
        <taxon>Funneliformis</taxon>
    </lineage>
</organism>
<name>A0A9W4WWH9_9GLOM</name>
<dbReference type="EMBL" id="CAMKVN010003286">
    <property type="protein sequence ID" value="CAI2184270.1"/>
    <property type="molecule type" value="Genomic_DNA"/>
</dbReference>
<gene>
    <name evidence="2" type="ORF">FWILDA_LOCUS11495</name>
</gene>
<dbReference type="OrthoDB" id="2366491at2759"/>
<protein>
    <submittedName>
        <fullName evidence="2">4265_t:CDS:1</fullName>
    </submittedName>
</protein>
<evidence type="ECO:0000313" key="2">
    <source>
        <dbReference type="EMBL" id="CAI2184270.1"/>
    </source>
</evidence>
<feature type="compositionally biased region" description="Polar residues" evidence="1">
    <location>
        <begin position="100"/>
        <end position="116"/>
    </location>
</feature>
<dbReference type="AlphaFoldDB" id="A0A9W4WWH9"/>
<proteinExistence type="predicted"/>
<accession>A0A9W4WWH9</accession>
<sequence>MPQERASRMRFRNATQPLNSRLSRNEFTELESYLTKEYEDLKSLWLEFNEQYAKAKSEEEVLVQMLSDMKGTTVEESQNSCLDYADSLLPSMYEVEEKGSSSPLKGSPISLSSDPVNQEPLEREGNDATESFDSLTLSSPDISEMRESIFTALELSNRSLLQDSETTESSLEFKTKDNNLDNALRKLQRLDEEDYDMDQDEEMMDLISIDREDEKIRILTTYESDNDHEIDEDDGIEYDGWNEDKTRLALKDMLDMMRDQNNH</sequence>
<keyword evidence="3" id="KW-1185">Reference proteome</keyword>